<name>A0A7C8NF96_ORBOL</name>
<dbReference type="EMBL" id="WIQW01000008">
    <property type="protein sequence ID" value="KAF3108569.1"/>
    <property type="molecule type" value="Genomic_DNA"/>
</dbReference>
<evidence type="ECO:0000313" key="4">
    <source>
        <dbReference type="Proteomes" id="UP000475325"/>
    </source>
</evidence>
<protein>
    <submittedName>
        <fullName evidence="2">Uncharacterized protein</fullName>
    </submittedName>
</protein>
<comment type="caution">
    <text evidence="2">The sequence shown here is derived from an EMBL/GenBank/DDBJ whole genome shotgun (WGS) entry which is preliminary data.</text>
</comment>
<evidence type="ECO:0000313" key="2">
    <source>
        <dbReference type="EMBL" id="KAF3108569.1"/>
    </source>
</evidence>
<evidence type="ECO:0000313" key="3">
    <source>
        <dbReference type="EMBL" id="KAF3136163.1"/>
    </source>
</evidence>
<proteinExistence type="predicted"/>
<feature type="region of interest" description="Disordered" evidence="1">
    <location>
        <begin position="32"/>
        <end position="52"/>
    </location>
</feature>
<feature type="compositionally biased region" description="Low complexity" evidence="1">
    <location>
        <begin position="254"/>
        <end position="264"/>
    </location>
</feature>
<dbReference type="EMBL" id="WIQZ01000030">
    <property type="protein sequence ID" value="KAF3136163.1"/>
    <property type="molecule type" value="Genomic_DNA"/>
</dbReference>
<evidence type="ECO:0000256" key="1">
    <source>
        <dbReference type="SAM" id="MobiDB-lite"/>
    </source>
</evidence>
<sequence length="385" mass="42842">MPSPEGGISSAIKSIFCCSILRRTQSVVPISSEVGSSHENGEEPSTDFPTTNISQSDLETLIGDDIAPFPVDYRTTPVEHATSTSPTPRTPEDRPRSPITIILPPVPDSPETPSPLIQLPAMFSPTALFRLSLCHEDIYALRHLLSQSPSMAAYRSVLPQIYEILRREEVRYLFNNGDDRDYVVVGERVRFCEEILEVAYWDADSGGERRLAGWVERGLGGVIESNPTHQPSLTLLGRLWLLRSQEYLSKISEDGSNSSSSGGSFPFTNTDWTSADEDRDTVEQDRKRQEGVYVDARTCLFPAVEFLGRAVEAMEDGRGGVLGDVYVFQAEANMSLGNVTVSSEAQPYFRTAVEALKKASMIDGFRLPIHLERYLRSFEFVLYDD</sequence>
<feature type="region of interest" description="Disordered" evidence="1">
    <location>
        <begin position="72"/>
        <end position="97"/>
    </location>
</feature>
<dbReference type="Proteomes" id="UP000480548">
    <property type="component" value="Unassembled WGS sequence"/>
</dbReference>
<evidence type="ECO:0000313" key="5">
    <source>
        <dbReference type="Proteomes" id="UP000480548"/>
    </source>
</evidence>
<reference evidence="4 5" key="1">
    <citation type="submission" date="2019-06" db="EMBL/GenBank/DDBJ databases">
        <authorList>
            <person name="Palmer J.M."/>
        </authorList>
    </citation>
    <scope>NUCLEOTIDE SEQUENCE [LARGE SCALE GENOMIC DNA]</scope>
    <source>
        <strain evidence="2 4">TWF102</strain>
        <strain evidence="3 5">TWF703</strain>
    </source>
</reference>
<feature type="region of interest" description="Disordered" evidence="1">
    <location>
        <begin position="253"/>
        <end position="287"/>
    </location>
</feature>
<accession>A0A7C8NF96</accession>
<organism evidence="2 4">
    <name type="scientific">Orbilia oligospora</name>
    <name type="common">Nematode-trapping fungus</name>
    <name type="synonym">Arthrobotrys oligospora</name>
    <dbReference type="NCBI Taxonomy" id="2813651"/>
    <lineage>
        <taxon>Eukaryota</taxon>
        <taxon>Fungi</taxon>
        <taxon>Dikarya</taxon>
        <taxon>Ascomycota</taxon>
        <taxon>Pezizomycotina</taxon>
        <taxon>Orbiliomycetes</taxon>
        <taxon>Orbiliales</taxon>
        <taxon>Orbiliaceae</taxon>
        <taxon>Orbilia</taxon>
    </lineage>
</organism>
<dbReference type="AlphaFoldDB" id="A0A7C8NF96"/>
<dbReference type="Proteomes" id="UP000475325">
    <property type="component" value="Unassembled WGS sequence"/>
</dbReference>
<gene>
    <name evidence="2" type="ORF">TWF102_010694</name>
    <name evidence="3" type="ORF">TWF703_005808</name>
</gene>